<evidence type="ECO:0000256" key="1">
    <source>
        <dbReference type="ARBA" id="ARBA00008853"/>
    </source>
</evidence>
<proteinExistence type="inferred from homology"/>
<dbReference type="PANTHER" id="PTHR10907">
    <property type="entry name" value="REGUCALCIN"/>
    <property type="match status" value="1"/>
</dbReference>
<feature type="binding site" evidence="3">
    <location>
        <position position="115"/>
    </location>
    <ligand>
        <name>substrate</name>
    </ligand>
</feature>
<dbReference type="GO" id="GO:0050021">
    <property type="term" value="F:L-arabinonolactonase activity"/>
    <property type="evidence" value="ECO:0007669"/>
    <property type="project" value="UniProtKB-EC"/>
</dbReference>
<dbReference type="Gene3D" id="2.120.10.30">
    <property type="entry name" value="TolB, C-terminal domain"/>
    <property type="match status" value="1"/>
</dbReference>
<gene>
    <name evidence="5" type="primary">araB</name>
    <name evidence="5" type="ORF">IMCC3135_03970</name>
</gene>
<dbReference type="InterPro" id="IPR005511">
    <property type="entry name" value="SMP-30"/>
</dbReference>
<name>A0A2Z2NTG8_9GAMM</name>
<dbReference type="KEGG" id="gai:IMCC3135_03970"/>
<protein>
    <submittedName>
        <fullName evidence="5">L-arabinolactonase</fullName>
        <ecNumber evidence="5">3.1.1.15</ecNumber>
    </submittedName>
</protein>
<dbReference type="Proteomes" id="UP000250079">
    <property type="component" value="Chromosome"/>
</dbReference>
<organism evidence="5 6">
    <name type="scientific">Granulosicoccus antarcticus IMCC3135</name>
    <dbReference type="NCBI Taxonomy" id="1192854"/>
    <lineage>
        <taxon>Bacteria</taxon>
        <taxon>Pseudomonadati</taxon>
        <taxon>Pseudomonadota</taxon>
        <taxon>Gammaproteobacteria</taxon>
        <taxon>Chromatiales</taxon>
        <taxon>Granulosicoccaceae</taxon>
        <taxon>Granulosicoccus</taxon>
    </lineage>
</organism>
<dbReference type="InterPro" id="IPR013658">
    <property type="entry name" value="SGL"/>
</dbReference>
<dbReference type="GO" id="GO:0004341">
    <property type="term" value="F:gluconolactonase activity"/>
    <property type="evidence" value="ECO:0007669"/>
    <property type="project" value="TreeGrafter"/>
</dbReference>
<dbReference type="AlphaFoldDB" id="A0A2Z2NTG8"/>
<evidence type="ECO:0000313" key="6">
    <source>
        <dbReference type="Proteomes" id="UP000250079"/>
    </source>
</evidence>
<dbReference type="PANTHER" id="PTHR10907:SF47">
    <property type="entry name" value="REGUCALCIN"/>
    <property type="match status" value="1"/>
</dbReference>
<reference evidence="5 6" key="1">
    <citation type="submission" date="2016-12" db="EMBL/GenBank/DDBJ databases">
        <authorList>
            <person name="Song W.-J."/>
            <person name="Kurnit D.M."/>
        </authorList>
    </citation>
    <scope>NUCLEOTIDE SEQUENCE [LARGE SCALE GENOMIC DNA]</scope>
    <source>
        <strain evidence="5 6">IMCC3135</strain>
    </source>
</reference>
<dbReference type="InterPro" id="IPR011042">
    <property type="entry name" value="6-blade_b-propeller_TolB-like"/>
</dbReference>
<comment type="similarity">
    <text evidence="1">Belongs to the SMP-30/CGR1 family.</text>
</comment>
<dbReference type="RefSeq" id="WP_088916402.1">
    <property type="nucleotide sequence ID" value="NZ_CP018632.1"/>
</dbReference>
<keyword evidence="3" id="KW-0479">Metal-binding</keyword>
<accession>A0A2Z2NTG8</accession>
<feature type="binding site" evidence="3">
    <location>
        <position position="25"/>
    </location>
    <ligand>
        <name>a divalent metal cation</name>
        <dbReference type="ChEBI" id="CHEBI:60240"/>
    </ligand>
</feature>
<comment type="cofactor">
    <cofactor evidence="3">
        <name>Zn(2+)</name>
        <dbReference type="ChEBI" id="CHEBI:29105"/>
    </cofactor>
    <text evidence="3">Binds 1 divalent metal cation per subunit.</text>
</comment>
<feature type="domain" description="SMP-30/Gluconolactonase/LRE-like region" evidence="4">
    <location>
        <begin position="23"/>
        <end position="271"/>
    </location>
</feature>
<keyword evidence="3" id="KW-0862">Zinc</keyword>
<dbReference type="OrthoDB" id="9775406at2"/>
<dbReference type="Pfam" id="PF08450">
    <property type="entry name" value="SGL"/>
    <property type="match status" value="1"/>
</dbReference>
<keyword evidence="5" id="KW-0378">Hydrolase</keyword>
<keyword evidence="6" id="KW-1185">Reference proteome</keyword>
<dbReference type="GO" id="GO:0005509">
    <property type="term" value="F:calcium ion binding"/>
    <property type="evidence" value="ECO:0007669"/>
    <property type="project" value="TreeGrafter"/>
</dbReference>
<dbReference type="PRINTS" id="PR01790">
    <property type="entry name" value="SMP30FAMILY"/>
</dbReference>
<feature type="binding site" evidence="3">
    <location>
        <position position="161"/>
    </location>
    <ligand>
        <name>a divalent metal cation</name>
        <dbReference type="ChEBI" id="CHEBI:60240"/>
    </ligand>
</feature>
<evidence type="ECO:0000256" key="2">
    <source>
        <dbReference type="PIRSR" id="PIRSR605511-1"/>
    </source>
</evidence>
<dbReference type="EMBL" id="CP018632">
    <property type="protein sequence ID" value="ASJ70907.1"/>
    <property type="molecule type" value="Genomic_DNA"/>
</dbReference>
<feature type="binding site" evidence="3">
    <location>
        <position position="113"/>
    </location>
    <ligand>
        <name>substrate</name>
    </ligand>
</feature>
<sequence>MTNKVKSSCDACVSLAFHGTDELGEGPHWSAPEKTLYWVDIVNPALQSIKMGADGTLDEKTFIRRQMPEMVGLAVPRVEGGFIAGSESGILAIDPSGKITTLAQPEAHLPDNRFNDGKCDARGRLWASSLSMSDTSEQASLWRIDPDGSLSCMMDKVNIGNGLGWSDDNRTFYFTDSGKATIYRFDFDLESGTLSNRSVFAGPDKYRKGVPDGLAVDIEGYVWSAQWDGACIIRYAPDGSIDRIINVPVPRPTSCSFGGVDGSTLFVTSARVGLSETQLAEAPLSGSLFAIESGTTGKPGQSFGATV</sequence>
<evidence type="ECO:0000313" key="5">
    <source>
        <dbReference type="EMBL" id="ASJ70907.1"/>
    </source>
</evidence>
<feature type="binding site" evidence="3">
    <location>
        <position position="212"/>
    </location>
    <ligand>
        <name>a divalent metal cation</name>
        <dbReference type="ChEBI" id="CHEBI:60240"/>
    </ligand>
</feature>
<dbReference type="GO" id="GO:0019853">
    <property type="term" value="P:L-ascorbic acid biosynthetic process"/>
    <property type="evidence" value="ECO:0007669"/>
    <property type="project" value="TreeGrafter"/>
</dbReference>
<dbReference type="SUPFAM" id="SSF63829">
    <property type="entry name" value="Calcium-dependent phosphotriesterase"/>
    <property type="match status" value="1"/>
</dbReference>
<feature type="active site" description="Proton donor/acceptor" evidence="2">
    <location>
        <position position="212"/>
    </location>
</feature>
<evidence type="ECO:0000256" key="3">
    <source>
        <dbReference type="PIRSR" id="PIRSR605511-2"/>
    </source>
</evidence>
<dbReference type="EC" id="3.1.1.15" evidence="5"/>
<evidence type="ECO:0000259" key="4">
    <source>
        <dbReference type="Pfam" id="PF08450"/>
    </source>
</evidence>